<sequence length="362" mass="38811">MRNTMFSGLVVLGGLGGAVLGSSAAAATCGGIYTVKSGDSLSAIADSFYKDAGKWSAVHTNNLGVIGDSPNAIRVGMKLALSCIDGLPTGLPGGVEVGTVSAAAPLVEASGTYATRSKINLLTAGDYAPFTSPDLPNGGLLTDVVNSAMAKADPGEGYAIHWVEDWGSHLDPLLSNALLDLGFPWFKPDCESSPEEYRCANFHFSDPMFEMLILLFTDKADPVPFVSDADMAGRTLCRPRGYFTHDLDRADRRWITDGKITLKQPQTIKDCFEMLMDGEVDAVAINEFVGRTAMKDLGLKDRIEIVQGRPVSIEGLHVLVHKSHPQADAMLATINAGLRGIKENGTYQSIIDTHMTRIWAEF</sequence>
<reference evidence="3" key="1">
    <citation type="submission" date="2022-10" db="EMBL/GenBank/DDBJ databases">
        <title>Roseovarius pelagicus sp. nov., isolated from Arctic seawater.</title>
        <authorList>
            <person name="Hong Y.W."/>
            <person name="Hwang C.Y."/>
        </authorList>
    </citation>
    <scope>NUCLEOTIDE SEQUENCE</scope>
    <source>
        <strain evidence="3">HL-MP18</strain>
    </source>
</reference>
<gene>
    <name evidence="3" type="ORF">N7U68_08830</name>
</gene>
<protein>
    <submittedName>
        <fullName evidence="3">Transporter substrate-binding domain-containing protein</fullName>
    </submittedName>
</protein>
<accession>A0ABY6DEZ4</accession>
<dbReference type="Pfam" id="PF01476">
    <property type="entry name" value="LysM"/>
    <property type="match status" value="1"/>
</dbReference>
<dbReference type="PANTHER" id="PTHR35936:SF35">
    <property type="entry name" value="L-CYSTINE-BINDING PROTEIN TCYJ"/>
    <property type="match status" value="1"/>
</dbReference>
<organism evidence="3 4">
    <name type="scientific">Roseovarius pelagicus</name>
    <dbReference type="NCBI Taxonomy" id="2980108"/>
    <lineage>
        <taxon>Bacteria</taxon>
        <taxon>Pseudomonadati</taxon>
        <taxon>Pseudomonadota</taxon>
        <taxon>Alphaproteobacteria</taxon>
        <taxon>Rhodobacterales</taxon>
        <taxon>Roseobacteraceae</taxon>
        <taxon>Roseovarius</taxon>
    </lineage>
</organism>
<dbReference type="PROSITE" id="PS51782">
    <property type="entry name" value="LYSM"/>
    <property type="match status" value="1"/>
</dbReference>
<feature type="domain" description="LysM" evidence="2">
    <location>
        <begin position="31"/>
        <end position="81"/>
    </location>
</feature>
<dbReference type="InterPro" id="IPR036779">
    <property type="entry name" value="LysM_dom_sf"/>
</dbReference>
<evidence type="ECO:0000256" key="1">
    <source>
        <dbReference type="SAM" id="SignalP"/>
    </source>
</evidence>
<dbReference type="SUPFAM" id="SSF53850">
    <property type="entry name" value="Periplasmic binding protein-like II"/>
    <property type="match status" value="1"/>
</dbReference>
<keyword evidence="4" id="KW-1185">Reference proteome</keyword>
<evidence type="ECO:0000313" key="4">
    <source>
        <dbReference type="Proteomes" id="UP001064087"/>
    </source>
</evidence>
<evidence type="ECO:0000259" key="2">
    <source>
        <dbReference type="PROSITE" id="PS51782"/>
    </source>
</evidence>
<feature type="signal peptide" evidence="1">
    <location>
        <begin position="1"/>
        <end position="26"/>
    </location>
</feature>
<evidence type="ECO:0000313" key="3">
    <source>
        <dbReference type="EMBL" id="UXX84721.1"/>
    </source>
</evidence>
<feature type="chain" id="PRO_5045150465" evidence="1">
    <location>
        <begin position="27"/>
        <end position="362"/>
    </location>
</feature>
<dbReference type="Proteomes" id="UP001064087">
    <property type="component" value="Chromosome"/>
</dbReference>
<dbReference type="Gene3D" id="3.10.350.10">
    <property type="entry name" value="LysM domain"/>
    <property type="match status" value="1"/>
</dbReference>
<dbReference type="RefSeq" id="WP_263048869.1">
    <property type="nucleotide sequence ID" value="NZ_CP106738.1"/>
</dbReference>
<keyword evidence="1" id="KW-0732">Signal</keyword>
<dbReference type="PANTHER" id="PTHR35936">
    <property type="entry name" value="MEMBRANE-BOUND LYTIC MUREIN TRANSGLYCOSYLASE F"/>
    <property type="match status" value="1"/>
</dbReference>
<dbReference type="EMBL" id="CP106738">
    <property type="protein sequence ID" value="UXX84721.1"/>
    <property type="molecule type" value="Genomic_DNA"/>
</dbReference>
<dbReference type="Gene3D" id="3.40.190.10">
    <property type="entry name" value="Periplasmic binding protein-like II"/>
    <property type="match status" value="2"/>
</dbReference>
<proteinExistence type="predicted"/>
<dbReference type="CDD" id="cd00118">
    <property type="entry name" value="LysM"/>
    <property type="match status" value="1"/>
</dbReference>
<name>A0ABY6DEZ4_9RHOB</name>
<dbReference type="InterPro" id="IPR018392">
    <property type="entry name" value="LysM"/>
</dbReference>